<feature type="domain" description="Carbohydrate kinase PfkB" evidence="4">
    <location>
        <begin position="57"/>
        <end position="316"/>
    </location>
</feature>
<keyword evidence="6" id="KW-1185">Reference proteome</keyword>
<comment type="similarity">
    <text evidence="1">Belongs to the carbohydrate kinase PfkB family.</text>
</comment>
<evidence type="ECO:0000313" key="5">
    <source>
        <dbReference type="EMBL" id="RIA55851.1"/>
    </source>
</evidence>
<dbReference type="CDD" id="cd01168">
    <property type="entry name" value="adenosine_kinase"/>
    <property type="match status" value="1"/>
</dbReference>
<dbReference type="InterPro" id="IPR029056">
    <property type="entry name" value="Ribokinase-like"/>
</dbReference>
<dbReference type="EMBL" id="QXDF01000001">
    <property type="protein sequence ID" value="RIA55851.1"/>
    <property type="molecule type" value="Genomic_DNA"/>
</dbReference>
<keyword evidence="2" id="KW-0808">Transferase</keyword>
<proteinExistence type="inferred from homology"/>
<dbReference type="PROSITE" id="PS00584">
    <property type="entry name" value="PFKB_KINASES_2"/>
    <property type="match status" value="1"/>
</dbReference>
<evidence type="ECO:0000259" key="4">
    <source>
        <dbReference type="Pfam" id="PF00294"/>
    </source>
</evidence>
<dbReference type="Pfam" id="PF00294">
    <property type="entry name" value="PfkB"/>
    <property type="match status" value="1"/>
</dbReference>
<dbReference type="AlphaFoldDB" id="A0A397QC76"/>
<dbReference type="Gene3D" id="3.40.1190.20">
    <property type="match status" value="1"/>
</dbReference>
<dbReference type="InterPro" id="IPR052700">
    <property type="entry name" value="Carb_kinase_PfkB-like"/>
</dbReference>
<evidence type="ECO:0000256" key="3">
    <source>
        <dbReference type="ARBA" id="ARBA00022777"/>
    </source>
</evidence>
<evidence type="ECO:0000256" key="1">
    <source>
        <dbReference type="ARBA" id="ARBA00010688"/>
    </source>
</evidence>
<keyword evidence="3 5" id="KW-0418">Kinase</keyword>
<dbReference type="PANTHER" id="PTHR43320">
    <property type="entry name" value="SUGAR KINASE"/>
    <property type="match status" value="1"/>
</dbReference>
<evidence type="ECO:0000256" key="2">
    <source>
        <dbReference type="ARBA" id="ARBA00022679"/>
    </source>
</evidence>
<dbReference type="Proteomes" id="UP000266273">
    <property type="component" value="Unassembled WGS sequence"/>
</dbReference>
<accession>A0A397QC76</accession>
<dbReference type="SUPFAM" id="SSF53613">
    <property type="entry name" value="Ribokinase-like"/>
    <property type="match status" value="1"/>
</dbReference>
<organism evidence="5 6">
    <name type="scientific">Dichotomicrobium thermohalophilum</name>
    <dbReference type="NCBI Taxonomy" id="933063"/>
    <lineage>
        <taxon>Bacteria</taxon>
        <taxon>Pseudomonadati</taxon>
        <taxon>Pseudomonadota</taxon>
        <taxon>Alphaproteobacteria</taxon>
        <taxon>Hyphomicrobiales</taxon>
        <taxon>Hyphomicrobiaceae</taxon>
        <taxon>Dichotomicrobium</taxon>
    </lineage>
</organism>
<dbReference type="PANTHER" id="PTHR43320:SF3">
    <property type="entry name" value="CARBOHYDRATE KINASE PFKB DOMAIN-CONTAINING PROTEIN"/>
    <property type="match status" value="1"/>
</dbReference>
<dbReference type="GO" id="GO:0016301">
    <property type="term" value="F:kinase activity"/>
    <property type="evidence" value="ECO:0007669"/>
    <property type="project" value="UniProtKB-KW"/>
</dbReference>
<sequence length="331" mass="34714">MSMELDVVGIGNAIVDIIARCDDDFIAAEGLAKGGMRLIDAGEADRLYSKMGPATEMSGGSAANTCAGLASLGARTAFIGKVADDQFGTIFKHDIRSIGVEYETPQSHSNAPTARCLVLVTPDGERTMSTYLGASTELGNGEIVPEVIRTARVTYLEGYLFDPPEAKAAFHEAARIAAEAGRQVALSLSDTFCVERHRAAFRSLIQGGVDVLFGNQEEVCALYETDTLEDALPQLRAECTLAAVTRSGEGSIIMTPEDTIEIPAAHVDEVVDTTGAGDLYAAGFLHGLARGRPLPECGRLASLAAAEIISHIGARPETSLADLAKSNGLAA</sequence>
<name>A0A397QC76_9HYPH</name>
<comment type="caution">
    <text evidence="5">The sequence shown here is derived from an EMBL/GenBank/DDBJ whole genome shotgun (WGS) entry which is preliminary data.</text>
</comment>
<dbReference type="InterPro" id="IPR011611">
    <property type="entry name" value="PfkB_dom"/>
</dbReference>
<protein>
    <submittedName>
        <fullName evidence="5">Sugar/nucleoside kinase (Ribokinase family)</fullName>
    </submittedName>
</protein>
<dbReference type="RefSeq" id="WP_210209145.1">
    <property type="nucleotide sequence ID" value="NZ_QXDF01000001.1"/>
</dbReference>
<reference evidence="5 6" key="1">
    <citation type="submission" date="2018-08" db="EMBL/GenBank/DDBJ databases">
        <title>Genomic Encyclopedia of Archaeal and Bacterial Type Strains, Phase II (KMG-II): from individual species to whole genera.</title>
        <authorList>
            <person name="Goeker M."/>
        </authorList>
    </citation>
    <scope>NUCLEOTIDE SEQUENCE [LARGE SCALE GENOMIC DNA]</scope>
    <source>
        <strain evidence="5 6">DSM 5002</strain>
    </source>
</reference>
<evidence type="ECO:0000313" key="6">
    <source>
        <dbReference type="Proteomes" id="UP000266273"/>
    </source>
</evidence>
<gene>
    <name evidence="5" type="ORF">BXY53_0936</name>
</gene>
<dbReference type="InterPro" id="IPR002173">
    <property type="entry name" value="Carboh/pur_kinase_PfkB_CS"/>
</dbReference>